<organism evidence="1">
    <name type="scientific">Ovis aries</name>
    <name type="common">Sheep</name>
    <dbReference type="NCBI Taxonomy" id="9940"/>
    <lineage>
        <taxon>Eukaryota</taxon>
        <taxon>Metazoa</taxon>
        <taxon>Chordata</taxon>
        <taxon>Craniata</taxon>
        <taxon>Vertebrata</taxon>
        <taxon>Euteleostomi</taxon>
        <taxon>Mammalia</taxon>
        <taxon>Eutheria</taxon>
        <taxon>Laurasiatheria</taxon>
        <taxon>Artiodactyla</taxon>
        <taxon>Ruminantia</taxon>
        <taxon>Pecora</taxon>
        <taxon>Bovidae</taxon>
        <taxon>Caprinae</taxon>
        <taxon>Ovis</taxon>
    </lineage>
</organism>
<gene>
    <name evidence="1" type="primary">lamb3</name>
</gene>
<proteinExistence type="predicted"/>
<evidence type="ECO:0000313" key="1">
    <source>
        <dbReference type="EMBL" id="CAZ70802.1"/>
    </source>
</evidence>
<reference evidence="1" key="1">
    <citation type="submission" date="2009-07" db="EMBL/GenBank/DDBJ databases">
        <title>Evaluation of ovine laminin genes as a cause for epidermolysis bullosa.</title>
        <authorList>
            <person name="Moemke S."/>
            <person name="Kerkmann A."/>
            <person name="Woehlke A."/>
            <person name="Ganter M."/>
            <person name="Distl O."/>
        </authorList>
    </citation>
    <scope>NUCLEOTIDE SEQUENCE</scope>
</reference>
<name>C6H1A0_SHEEP</name>
<accession>C6H1A0</accession>
<protein>
    <submittedName>
        <fullName evidence="1">Laminin beta 3</fullName>
    </submittedName>
</protein>
<sequence length="57" mass="6152">EGQLHQAGACAPEGLPPSQRLLRCVPVASARELPLSRACGPLHPQLQDSCQPRQRRA</sequence>
<dbReference type="AlphaFoldDB" id="C6H1A0"/>
<feature type="non-terminal residue" evidence="1">
    <location>
        <position position="1"/>
    </location>
</feature>
<feature type="non-terminal residue" evidence="1">
    <location>
        <position position="57"/>
    </location>
</feature>
<dbReference type="EMBL" id="FN429933">
    <property type="protein sequence ID" value="CAZ70802.1"/>
    <property type="molecule type" value="Genomic_DNA"/>
</dbReference>